<accession>F2BC43</accession>
<evidence type="ECO:0000313" key="1">
    <source>
        <dbReference type="EMBL" id="EGF10989.1"/>
    </source>
</evidence>
<gene>
    <name evidence="1" type="ORF">HMPREF9123_1298</name>
</gene>
<dbReference type="AlphaFoldDB" id="F2BC43"/>
<dbReference type="HOGENOM" id="CLU_2465821_0_0_4"/>
<keyword evidence="2" id="KW-1185">Reference proteome</keyword>
<organism evidence="1 2">
    <name type="scientific">Neisseria bacilliformis ATCC BAA-1200</name>
    <dbReference type="NCBI Taxonomy" id="888742"/>
    <lineage>
        <taxon>Bacteria</taxon>
        <taxon>Pseudomonadati</taxon>
        <taxon>Pseudomonadota</taxon>
        <taxon>Betaproteobacteria</taxon>
        <taxon>Neisseriales</taxon>
        <taxon>Neisseriaceae</taxon>
        <taxon>Neisseria</taxon>
    </lineage>
</organism>
<evidence type="ECO:0000313" key="2">
    <source>
        <dbReference type="Proteomes" id="UP000004105"/>
    </source>
</evidence>
<sequence length="88" mass="9231">MAGGVGRIKRKSSLKTAATAFQAALRPSEKQVSAPTASVPANRCRRPGIYARRFSVAGGLSGINARPTCLCFPATVIPAQAGIWFDAR</sequence>
<protein>
    <submittedName>
        <fullName evidence="1">Uncharacterized protein</fullName>
    </submittedName>
</protein>
<dbReference type="Proteomes" id="UP000004105">
    <property type="component" value="Unassembled WGS sequence"/>
</dbReference>
<reference evidence="1 2" key="1">
    <citation type="submission" date="2011-02" db="EMBL/GenBank/DDBJ databases">
        <authorList>
            <person name="Muzny D."/>
            <person name="Qin X."/>
            <person name="Deng J."/>
            <person name="Jiang H."/>
            <person name="Liu Y."/>
            <person name="Qu J."/>
            <person name="Song X.-Z."/>
            <person name="Zhang L."/>
            <person name="Thornton R."/>
            <person name="Coyle M."/>
            <person name="Francisco L."/>
            <person name="Jackson L."/>
            <person name="Javaid M."/>
            <person name="Korchina V."/>
            <person name="Kovar C."/>
            <person name="Mata R."/>
            <person name="Mathew T."/>
            <person name="Ngo R."/>
            <person name="Nguyen L."/>
            <person name="Nguyen N."/>
            <person name="Okwuonu G."/>
            <person name="Ongeri F."/>
            <person name="Pham C."/>
            <person name="Simmons D."/>
            <person name="Wilczek-Boney K."/>
            <person name="Hale W."/>
            <person name="Jakkamsetti A."/>
            <person name="Pham P."/>
            <person name="Ruth R."/>
            <person name="San Lucas F."/>
            <person name="Warren J."/>
            <person name="Zhang J."/>
            <person name="Zhao Z."/>
            <person name="Zhou C."/>
            <person name="Zhu D."/>
            <person name="Lee S."/>
            <person name="Bess C."/>
            <person name="Blankenburg K."/>
            <person name="Forbes L."/>
            <person name="Fu Q."/>
            <person name="Gubbala S."/>
            <person name="Hirani K."/>
            <person name="Jayaseelan J.C."/>
            <person name="Lara F."/>
            <person name="Munidasa M."/>
            <person name="Palculict T."/>
            <person name="Patil S."/>
            <person name="Pu L.-L."/>
            <person name="Saada N."/>
            <person name="Tang L."/>
            <person name="Weissenberger G."/>
            <person name="Zhu Y."/>
            <person name="Hemphill L."/>
            <person name="Shang Y."/>
            <person name="Youmans B."/>
            <person name="Ayvaz T."/>
            <person name="Ross M."/>
            <person name="Santibanez J."/>
            <person name="Aqrawi P."/>
            <person name="Gross S."/>
            <person name="Joshi V."/>
            <person name="Fowler G."/>
            <person name="Nazareth L."/>
            <person name="Reid J."/>
            <person name="Worley K."/>
            <person name="Petrosino J."/>
            <person name="Highlander S."/>
            <person name="Gibbs R."/>
        </authorList>
    </citation>
    <scope>NUCLEOTIDE SEQUENCE [LARGE SCALE GENOMIC DNA]</scope>
    <source>
        <strain evidence="1 2">ATCC BAA-1200</strain>
    </source>
</reference>
<proteinExistence type="predicted"/>
<name>F2BC43_9NEIS</name>
<comment type="caution">
    <text evidence="1">The sequence shown here is derived from an EMBL/GenBank/DDBJ whole genome shotgun (WGS) entry which is preliminary data.</text>
</comment>
<dbReference type="EMBL" id="AFAY01000027">
    <property type="protein sequence ID" value="EGF10989.1"/>
    <property type="molecule type" value="Genomic_DNA"/>
</dbReference>